<sequence length="88" mass="9426">MNIKHESSWQQHSAYAAGGDVAANSCWLLAADAYISSIPIDNGIEGDPEVECGPTALEINVNTKNPFVGHVYVKGLYSKDECRQEGSG</sequence>
<proteinExistence type="evidence at transcript level"/>
<evidence type="ECO:0000313" key="4">
    <source>
        <dbReference type="EMBL" id="ADY49623.1"/>
    </source>
</evidence>
<name>F1LHL9_ASCSU</name>
<dbReference type="InterPro" id="IPR001507">
    <property type="entry name" value="ZP_dom"/>
</dbReference>
<dbReference type="Pfam" id="PF25057">
    <property type="entry name" value="CUT_N"/>
    <property type="match status" value="1"/>
</dbReference>
<protein>
    <submittedName>
        <fullName evidence="4">Cuticlin-1</fullName>
    </submittedName>
</protein>
<feature type="non-terminal residue" evidence="4">
    <location>
        <position position="88"/>
    </location>
</feature>
<dbReference type="AlphaFoldDB" id="F1LHL9"/>
<dbReference type="InterPro" id="IPR051962">
    <property type="entry name" value="Cuticlin"/>
</dbReference>
<dbReference type="GO" id="GO:0042302">
    <property type="term" value="F:structural constituent of cuticle"/>
    <property type="evidence" value="ECO:0007669"/>
    <property type="project" value="UniProtKB-KW"/>
</dbReference>
<dbReference type="PANTHER" id="PTHR22907">
    <property type="entry name" value="GH04558P"/>
    <property type="match status" value="1"/>
</dbReference>
<organism evidence="4">
    <name type="scientific">Ascaris suum</name>
    <name type="common">Pig roundworm</name>
    <name type="synonym">Ascaris lumbricoides</name>
    <dbReference type="NCBI Taxonomy" id="6253"/>
    <lineage>
        <taxon>Eukaryota</taxon>
        <taxon>Metazoa</taxon>
        <taxon>Ecdysozoa</taxon>
        <taxon>Nematoda</taxon>
        <taxon>Chromadorea</taxon>
        <taxon>Rhabditida</taxon>
        <taxon>Spirurina</taxon>
        <taxon>Ascaridomorpha</taxon>
        <taxon>Ascaridoidea</taxon>
        <taxon>Ascarididae</taxon>
        <taxon>Ascaris</taxon>
    </lineage>
</organism>
<dbReference type="PANTHER" id="PTHR22907:SF51">
    <property type="entry name" value="CUTICLIN-1"/>
    <property type="match status" value="1"/>
</dbReference>
<dbReference type="InterPro" id="IPR056953">
    <property type="entry name" value="CUT_N"/>
</dbReference>
<evidence type="ECO:0000256" key="1">
    <source>
        <dbReference type="ARBA" id="ARBA00022460"/>
    </source>
</evidence>
<evidence type="ECO:0000256" key="2">
    <source>
        <dbReference type="ARBA" id="ARBA00022729"/>
    </source>
</evidence>
<reference evidence="4" key="1">
    <citation type="journal article" date="2011" name="Genome Res.">
        <title>Deep small RNA sequencing from the nematode Ascaris reveals conservation, functional diversification, and novel developmental profiles.</title>
        <authorList>
            <person name="Wang J."/>
            <person name="Czech B."/>
            <person name="Crunk A."/>
            <person name="Wallace A."/>
            <person name="Mitreva M."/>
            <person name="Hannon G.J."/>
            <person name="Davis R.E."/>
        </authorList>
    </citation>
    <scope>NUCLEOTIDE SEQUENCE</scope>
</reference>
<keyword evidence="1" id="KW-0193">Cuticle</keyword>
<dbReference type="EMBL" id="JI223973">
    <property type="protein sequence ID" value="ADY49623.1"/>
    <property type="molecule type" value="mRNA"/>
</dbReference>
<feature type="domain" description="ZP" evidence="3">
    <location>
        <begin position="51"/>
        <end position="88"/>
    </location>
</feature>
<accession>F1LHL9</accession>
<keyword evidence="2" id="KW-0732">Signal</keyword>
<evidence type="ECO:0000259" key="3">
    <source>
        <dbReference type="PROSITE" id="PS51034"/>
    </source>
</evidence>
<dbReference type="PROSITE" id="PS51034">
    <property type="entry name" value="ZP_2"/>
    <property type="match status" value="1"/>
</dbReference>